<evidence type="ECO:0000256" key="1">
    <source>
        <dbReference type="SAM" id="MobiDB-lite"/>
    </source>
</evidence>
<gene>
    <name evidence="2" type="ORF">Acr_25g0003140</name>
</gene>
<name>A0A7J0GYJ8_9ERIC</name>
<dbReference type="AlphaFoldDB" id="A0A7J0GYJ8"/>
<proteinExistence type="predicted"/>
<evidence type="ECO:0000313" key="3">
    <source>
        <dbReference type="Proteomes" id="UP000585474"/>
    </source>
</evidence>
<evidence type="ECO:0000313" key="2">
    <source>
        <dbReference type="EMBL" id="GFZ15905.1"/>
    </source>
</evidence>
<comment type="caution">
    <text evidence="2">The sequence shown here is derived from an EMBL/GenBank/DDBJ whole genome shotgun (WGS) entry which is preliminary data.</text>
</comment>
<reference evidence="2 3" key="1">
    <citation type="submission" date="2019-07" db="EMBL/GenBank/DDBJ databases">
        <title>De Novo Assembly of kiwifruit Actinidia rufa.</title>
        <authorList>
            <person name="Sugita-Konishi S."/>
            <person name="Sato K."/>
            <person name="Mori E."/>
            <person name="Abe Y."/>
            <person name="Kisaki G."/>
            <person name="Hamano K."/>
            <person name="Suezawa K."/>
            <person name="Otani M."/>
            <person name="Fukuda T."/>
            <person name="Manabe T."/>
            <person name="Gomi K."/>
            <person name="Tabuchi M."/>
            <person name="Akimitsu K."/>
            <person name="Kataoka I."/>
        </authorList>
    </citation>
    <scope>NUCLEOTIDE SEQUENCE [LARGE SCALE GENOMIC DNA]</scope>
    <source>
        <strain evidence="3">cv. Fuchu</strain>
    </source>
</reference>
<protein>
    <submittedName>
        <fullName evidence="2">Uncharacterized protein</fullName>
    </submittedName>
</protein>
<dbReference type="EMBL" id="BJWL01000025">
    <property type="protein sequence ID" value="GFZ15905.1"/>
    <property type="molecule type" value="Genomic_DNA"/>
</dbReference>
<organism evidence="2 3">
    <name type="scientific">Actinidia rufa</name>
    <dbReference type="NCBI Taxonomy" id="165716"/>
    <lineage>
        <taxon>Eukaryota</taxon>
        <taxon>Viridiplantae</taxon>
        <taxon>Streptophyta</taxon>
        <taxon>Embryophyta</taxon>
        <taxon>Tracheophyta</taxon>
        <taxon>Spermatophyta</taxon>
        <taxon>Magnoliopsida</taxon>
        <taxon>eudicotyledons</taxon>
        <taxon>Gunneridae</taxon>
        <taxon>Pentapetalae</taxon>
        <taxon>asterids</taxon>
        <taxon>Ericales</taxon>
        <taxon>Actinidiaceae</taxon>
        <taxon>Actinidia</taxon>
    </lineage>
</organism>
<feature type="compositionally biased region" description="Acidic residues" evidence="1">
    <location>
        <begin position="79"/>
        <end position="91"/>
    </location>
</feature>
<accession>A0A7J0GYJ8</accession>
<dbReference type="Proteomes" id="UP000585474">
    <property type="component" value="Unassembled WGS sequence"/>
</dbReference>
<sequence length="97" mass="11091">MNEDHATTLERLEKEIADLREKELKSHLLKSKNLQMTSKRLWNSQLPSTLTRASTYVRSRLGTFILSSTSMISKSTPELVEEDKEKEDAELDNSPSP</sequence>
<keyword evidence="3" id="KW-1185">Reference proteome</keyword>
<feature type="region of interest" description="Disordered" evidence="1">
    <location>
        <begin position="72"/>
        <end position="97"/>
    </location>
</feature>